<reference evidence="1 2" key="1">
    <citation type="journal article" date="2019" name="Int. J. Syst. Evol. Microbiol.">
        <title>The Global Catalogue of Microorganisms (GCM) 10K type strain sequencing project: providing services to taxonomists for standard genome sequencing and annotation.</title>
        <authorList>
            <consortium name="The Broad Institute Genomics Platform"/>
            <consortium name="The Broad Institute Genome Sequencing Center for Infectious Disease"/>
            <person name="Wu L."/>
            <person name="Ma J."/>
        </authorList>
    </citation>
    <scope>NUCLEOTIDE SEQUENCE [LARGE SCALE GENOMIC DNA]</scope>
    <source>
        <strain evidence="1 2">JCM 6307</strain>
    </source>
</reference>
<dbReference type="Proteomes" id="UP001501358">
    <property type="component" value="Unassembled WGS sequence"/>
</dbReference>
<comment type="caution">
    <text evidence="1">The sequence shown here is derived from an EMBL/GenBank/DDBJ whole genome shotgun (WGS) entry which is preliminary data.</text>
</comment>
<evidence type="ECO:0000313" key="2">
    <source>
        <dbReference type="Proteomes" id="UP001501358"/>
    </source>
</evidence>
<sequence>MQLQQAADDADVPDVGNVAQAARAAAEQGGHHGLGHEVLRTSDTDLALERGAAMDKQDVVGHGSRVPGVGQGPKAGWACLVGAGPRFEGAAAPLMEW</sequence>
<keyword evidence="2" id="KW-1185">Reference proteome</keyword>
<organism evidence="1 2">
    <name type="scientific">Streptomyces thermolineatus</name>
    <dbReference type="NCBI Taxonomy" id="44033"/>
    <lineage>
        <taxon>Bacteria</taxon>
        <taxon>Bacillati</taxon>
        <taxon>Actinomycetota</taxon>
        <taxon>Actinomycetes</taxon>
        <taxon>Kitasatosporales</taxon>
        <taxon>Streptomycetaceae</taxon>
        <taxon>Streptomyces</taxon>
    </lineage>
</organism>
<name>A0ABN3KPJ3_9ACTN</name>
<dbReference type="EMBL" id="BAAATA010000001">
    <property type="protein sequence ID" value="GAA2468948.1"/>
    <property type="molecule type" value="Genomic_DNA"/>
</dbReference>
<gene>
    <name evidence="1" type="ORF">GCM10010406_00310</name>
</gene>
<proteinExistence type="predicted"/>
<evidence type="ECO:0000313" key="1">
    <source>
        <dbReference type="EMBL" id="GAA2468948.1"/>
    </source>
</evidence>
<protein>
    <submittedName>
        <fullName evidence="1">Uncharacterized protein</fullName>
    </submittedName>
</protein>
<accession>A0ABN3KPJ3</accession>